<feature type="compositionally biased region" description="Low complexity" evidence="3">
    <location>
        <begin position="433"/>
        <end position="449"/>
    </location>
</feature>
<evidence type="ECO:0000313" key="5">
    <source>
        <dbReference type="EMBL" id="CAG8687322.1"/>
    </source>
</evidence>
<dbReference type="OrthoDB" id="432528at2759"/>
<evidence type="ECO:0000256" key="4">
    <source>
        <dbReference type="SAM" id="Phobius"/>
    </source>
</evidence>
<dbReference type="SUPFAM" id="SSF117281">
    <property type="entry name" value="Kelch motif"/>
    <property type="match status" value="2"/>
</dbReference>
<feature type="transmembrane region" description="Helical" evidence="4">
    <location>
        <begin position="397"/>
        <end position="424"/>
    </location>
</feature>
<dbReference type="Proteomes" id="UP000789759">
    <property type="component" value="Unassembled WGS sequence"/>
</dbReference>
<accession>A0A9N9HL24</accession>
<protein>
    <submittedName>
        <fullName evidence="5">15579_t:CDS:1</fullName>
    </submittedName>
</protein>
<dbReference type="PANTHER" id="PTHR46093">
    <property type="entry name" value="ACYL-COA-BINDING DOMAIN-CONTAINING PROTEIN 5"/>
    <property type="match status" value="1"/>
</dbReference>
<keyword evidence="4" id="KW-1133">Transmembrane helix</keyword>
<keyword evidence="4" id="KW-0472">Membrane</keyword>
<comment type="caution">
    <text evidence="5">The sequence shown here is derived from an EMBL/GenBank/DDBJ whole genome shotgun (WGS) entry which is preliminary data.</text>
</comment>
<sequence>MFSHRIYNIYKLHLTGFVILFFSFCSFKNVESFVPEARYAHSATLVDKKLYFVGGQVSEINQGQELFHLYGELFYLDVSTSFDIESPSWTDLTASKHVPVRNSWAASSVGFGSKPANNLDKSTIYLIGGLMYITNQNAIVTDIVYAFDTKSQQWELPVTNGTGPNRRREVQAVSDNIGKIYYFGGKSDYTTTGSPAENVIRYNTMNILDTVQLSWSIGSMIDAPSPREGYSATLFINLIIFIGGRENSNDGQSFHLVNISQIPVYDIQSSKWYLTIAGGANVSHRYYHSAILAPNDLIIVYGGTSERDLPASQQLIALNITSLPYQWIAPTTSYLSLDAIPPPLSLHSSTLVEKYMIIAFGNITNATRSASLNLYLLDTTNWTWVTTFESSNSIHPVISIGVIGTIIGIALSIIIIIVFTVLYVRARKKSNQNHPPTKNSPPSSSRNSISNQFSIPQEIISGTYDDARTSYVRPRPKSNPLLRSYSTLANT</sequence>
<evidence type="ECO:0000256" key="1">
    <source>
        <dbReference type="ARBA" id="ARBA00022441"/>
    </source>
</evidence>
<feature type="region of interest" description="Disordered" evidence="3">
    <location>
        <begin position="430"/>
        <end position="449"/>
    </location>
</feature>
<keyword evidence="2" id="KW-0677">Repeat</keyword>
<organism evidence="5 6">
    <name type="scientific">Cetraspora pellucida</name>
    <dbReference type="NCBI Taxonomy" id="1433469"/>
    <lineage>
        <taxon>Eukaryota</taxon>
        <taxon>Fungi</taxon>
        <taxon>Fungi incertae sedis</taxon>
        <taxon>Mucoromycota</taxon>
        <taxon>Glomeromycotina</taxon>
        <taxon>Glomeromycetes</taxon>
        <taxon>Diversisporales</taxon>
        <taxon>Gigasporaceae</taxon>
        <taxon>Cetraspora</taxon>
    </lineage>
</organism>
<gene>
    <name evidence="5" type="ORF">CPELLU_LOCUS11093</name>
</gene>
<dbReference type="EMBL" id="CAJVQA010009569">
    <property type="protein sequence ID" value="CAG8687322.1"/>
    <property type="molecule type" value="Genomic_DNA"/>
</dbReference>
<keyword evidence="4" id="KW-0812">Transmembrane</keyword>
<reference evidence="5" key="1">
    <citation type="submission" date="2021-06" db="EMBL/GenBank/DDBJ databases">
        <authorList>
            <person name="Kallberg Y."/>
            <person name="Tangrot J."/>
            <person name="Rosling A."/>
        </authorList>
    </citation>
    <scope>NUCLEOTIDE SEQUENCE</scope>
    <source>
        <strain evidence="5">FL966</strain>
    </source>
</reference>
<keyword evidence="6" id="KW-1185">Reference proteome</keyword>
<keyword evidence="1" id="KW-0880">Kelch repeat</keyword>
<dbReference type="Gene3D" id="2.120.10.80">
    <property type="entry name" value="Kelch-type beta propeller"/>
    <property type="match status" value="2"/>
</dbReference>
<dbReference type="AlphaFoldDB" id="A0A9N9HL24"/>
<evidence type="ECO:0000313" key="6">
    <source>
        <dbReference type="Proteomes" id="UP000789759"/>
    </source>
</evidence>
<proteinExistence type="predicted"/>
<evidence type="ECO:0000256" key="2">
    <source>
        <dbReference type="ARBA" id="ARBA00022737"/>
    </source>
</evidence>
<dbReference type="PANTHER" id="PTHR46093:SF18">
    <property type="entry name" value="FIBRONECTIN TYPE-III DOMAIN-CONTAINING PROTEIN"/>
    <property type="match status" value="1"/>
</dbReference>
<evidence type="ECO:0000256" key="3">
    <source>
        <dbReference type="SAM" id="MobiDB-lite"/>
    </source>
</evidence>
<dbReference type="InterPro" id="IPR015915">
    <property type="entry name" value="Kelch-typ_b-propeller"/>
</dbReference>
<dbReference type="Pfam" id="PF24681">
    <property type="entry name" value="Kelch_KLHDC2_KLHL20_DRC7"/>
    <property type="match status" value="1"/>
</dbReference>
<name>A0A9N9HL24_9GLOM</name>